<dbReference type="EMBL" id="FNGA01000001">
    <property type="protein sequence ID" value="SDK45153.1"/>
    <property type="molecule type" value="Genomic_DNA"/>
</dbReference>
<name>A0A1G9C0L4_9BACT</name>
<evidence type="ECO:0000313" key="1">
    <source>
        <dbReference type="EMBL" id="SDK45153.1"/>
    </source>
</evidence>
<dbReference type="STRING" id="246191.SAMN05660337_0488"/>
<dbReference type="RefSeq" id="WP_170830291.1">
    <property type="nucleotide sequence ID" value="NZ_FNGA01000001.1"/>
</dbReference>
<keyword evidence="2" id="KW-1185">Reference proteome</keyword>
<sequence length="71" mass="8209">MPFDEKNKKNIPISYELTAKKDDSAISQEDLLERKRMVQKLKEKIRAGTYKPTIGEIAVHLVRCNLNAECF</sequence>
<protein>
    <submittedName>
        <fullName evidence="1">Anti-sigma-28 factor, FlgM</fullName>
    </submittedName>
</protein>
<evidence type="ECO:0000313" key="2">
    <source>
        <dbReference type="Proteomes" id="UP000199053"/>
    </source>
</evidence>
<proteinExistence type="predicted"/>
<dbReference type="AlphaFoldDB" id="A0A1G9C0L4"/>
<gene>
    <name evidence="1" type="ORF">SAMN05660337_0488</name>
</gene>
<accession>A0A1G9C0L4</accession>
<dbReference type="Proteomes" id="UP000199053">
    <property type="component" value="Unassembled WGS sequence"/>
</dbReference>
<reference evidence="2" key="1">
    <citation type="submission" date="2016-10" db="EMBL/GenBank/DDBJ databases">
        <authorList>
            <person name="Varghese N."/>
            <person name="Submissions S."/>
        </authorList>
    </citation>
    <scope>NUCLEOTIDE SEQUENCE [LARGE SCALE GENOMIC DNA]</scope>
    <source>
        <strain evidence="2">DSM 16995</strain>
    </source>
</reference>
<organism evidence="1 2">
    <name type="scientific">Maridesulfovibrio ferrireducens</name>
    <dbReference type="NCBI Taxonomy" id="246191"/>
    <lineage>
        <taxon>Bacteria</taxon>
        <taxon>Pseudomonadati</taxon>
        <taxon>Thermodesulfobacteriota</taxon>
        <taxon>Desulfovibrionia</taxon>
        <taxon>Desulfovibrionales</taxon>
        <taxon>Desulfovibrionaceae</taxon>
        <taxon>Maridesulfovibrio</taxon>
    </lineage>
</organism>